<name>A0A356LCJ9_9BURK</name>
<evidence type="ECO:0000313" key="2">
    <source>
        <dbReference type="Proteomes" id="UP000264036"/>
    </source>
</evidence>
<dbReference type="InterPro" id="IPR018696">
    <property type="entry name" value="DUF2195"/>
</dbReference>
<gene>
    <name evidence="1" type="ORF">DD666_04855</name>
</gene>
<reference evidence="1 2" key="1">
    <citation type="journal article" date="2018" name="Nat. Biotechnol.">
        <title>A standardized bacterial taxonomy based on genome phylogeny substantially revises the tree of life.</title>
        <authorList>
            <person name="Parks D.H."/>
            <person name="Chuvochina M."/>
            <person name="Waite D.W."/>
            <person name="Rinke C."/>
            <person name="Skarshewski A."/>
            <person name="Chaumeil P.A."/>
            <person name="Hugenholtz P."/>
        </authorList>
    </citation>
    <scope>NUCLEOTIDE SEQUENCE [LARGE SCALE GENOMIC DNA]</scope>
    <source>
        <strain evidence="1">UBA10707</strain>
    </source>
</reference>
<organism evidence="1 2">
    <name type="scientific">Advenella kashmirensis</name>
    <dbReference type="NCBI Taxonomy" id="310575"/>
    <lineage>
        <taxon>Bacteria</taxon>
        <taxon>Pseudomonadati</taxon>
        <taxon>Pseudomonadota</taxon>
        <taxon>Betaproteobacteria</taxon>
        <taxon>Burkholderiales</taxon>
        <taxon>Alcaligenaceae</taxon>
    </lineage>
</organism>
<proteinExistence type="predicted"/>
<dbReference type="EMBL" id="DOEK01000008">
    <property type="protein sequence ID" value="HBP28726.1"/>
    <property type="molecule type" value="Genomic_DNA"/>
</dbReference>
<accession>A0A356LCJ9</accession>
<sequence>MGECGCCFALVSYDSVASVNTAQQVLKNGRLGISKSGNKTLVLASEPALVADKDTASIPLCARLIALCSVELNRTYRFAPSTAFL</sequence>
<evidence type="ECO:0000313" key="1">
    <source>
        <dbReference type="EMBL" id="HBP28726.1"/>
    </source>
</evidence>
<dbReference type="Pfam" id="PF09961">
    <property type="entry name" value="DUF2195"/>
    <property type="match status" value="1"/>
</dbReference>
<comment type="caution">
    <text evidence="1">The sequence shown here is derived from an EMBL/GenBank/DDBJ whole genome shotgun (WGS) entry which is preliminary data.</text>
</comment>
<dbReference type="Proteomes" id="UP000264036">
    <property type="component" value="Unassembled WGS sequence"/>
</dbReference>
<protein>
    <submittedName>
        <fullName evidence="1">Uncharacterized protein</fullName>
    </submittedName>
</protein>
<dbReference type="AlphaFoldDB" id="A0A356LCJ9"/>